<gene>
    <name evidence="2" type="ORF">I5731_04120</name>
</gene>
<dbReference type="Proteomes" id="UP000631694">
    <property type="component" value="Unassembled WGS sequence"/>
</dbReference>
<evidence type="ECO:0000256" key="1">
    <source>
        <dbReference type="SAM" id="Phobius"/>
    </source>
</evidence>
<sequence>MPRIADPFEVDQSAFEVRRRHRPADRGGWILRVTTISLCIAGALMVGSYAVKWTRDIVGHGQRATDPTPIAVSINGTRLQIPANMIRFDNQRTDAEQPRIDLGVHWPTLRGYEPGNAAAFVDPTDQAPLLFLTIQRRQAATDSAGRLSSVYQHFFAGDAIAAPDGLVGHLLSEDSGLAGEEVYFEAGSTRPFTVHCLAEDGSGFPMSCLSEIHAGGELSVQLRFRKGLLPHWQSISRSTRALLVSFGVFLN</sequence>
<reference evidence="2" key="1">
    <citation type="submission" date="2020-12" db="EMBL/GenBank/DDBJ databases">
        <title>Methylobrevis albus sp. nov., isolated from fresh water lack sediment.</title>
        <authorList>
            <person name="Zou Q."/>
        </authorList>
    </citation>
    <scope>NUCLEOTIDE SEQUENCE</scope>
    <source>
        <strain evidence="2">L22</strain>
    </source>
</reference>
<protein>
    <submittedName>
        <fullName evidence="2">Uncharacterized protein</fullName>
    </submittedName>
</protein>
<comment type="caution">
    <text evidence="2">The sequence shown here is derived from an EMBL/GenBank/DDBJ whole genome shotgun (WGS) entry which is preliminary data.</text>
</comment>
<organism evidence="2 3">
    <name type="scientific">Methylobrevis albus</name>
    <dbReference type="NCBI Taxonomy" id="2793297"/>
    <lineage>
        <taxon>Bacteria</taxon>
        <taxon>Pseudomonadati</taxon>
        <taxon>Pseudomonadota</taxon>
        <taxon>Alphaproteobacteria</taxon>
        <taxon>Hyphomicrobiales</taxon>
        <taxon>Pleomorphomonadaceae</taxon>
        <taxon>Methylobrevis</taxon>
    </lineage>
</organism>
<proteinExistence type="predicted"/>
<evidence type="ECO:0000313" key="3">
    <source>
        <dbReference type="Proteomes" id="UP000631694"/>
    </source>
</evidence>
<keyword evidence="3" id="KW-1185">Reference proteome</keyword>
<dbReference type="EMBL" id="JADZLT010000040">
    <property type="protein sequence ID" value="MBH0237001.1"/>
    <property type="molecule type" value="Genomic_DNA"/>
</dbReference>
<accession>A0A931I0H8</accession>
<keyword evidence="1" id="KW-0812">Transmembrane</keyword>
<name>A0A931I0H8_9HYPH</name>
<evidence type="ECO:0000313" key="2">
    <source>
        <dbReference type="EMBL" id="MBH0237001.1"/>
    </source>
</evidence>
<feature type="transmembrane region" description="Helical" evidence="1">
    <location>
        <begin position="29"/>
        <end position="51"/>
    </location>
</feature>
<dbReference type="AlphaFoldDB" id="A0A931I0H8"/>
<keyword evidence="1" id="KW-0472">Membrane</keyword>
<dbReference type="RefSeq" id="WP_197310080.1">
    <property type="nucleotide sequence ID" value="NZ_JADZLT010000040.1"/>
</dbReference>
<keyword evidence="1" id="KW-1133">Transmembrane helix</keyword>